<accession>A0A9E8S1F0</accession>
<dbReference type="KEGG" id="fhl:OE105_04920"/>
<proteinExistence type="predicted"/>
<protein>
    <submittedName>
        <fullName evidence="1">Uncharacterized protein</fullName>
    </submittedName>
</protein>
<evidence type="ECO:0000313" key="1">
    <source>
        <dbReference type="EMBL" id="WAA13457.1"/>
    </source>
</evidence>
<dbReference type="RefSeq" id="WP_275421626.1">
    <property type="nucleotide sequence ID" value="NZ_CP106877.1"/>
</dbReference>
<organism evidence="1 2">
    <name type="scientific">Fervidibacillus halotolerans</name>
    <dbReference type="NCBI Taxonomy" id="2980027"/>
    <lineage>
        <taxon>Bacteria</taxon>
        <taxon>Bacillati</taxon>
        <taxon>Bacillota</taxon>
        <taxon>Bacilli</taxon>
        <taxon>Bacillales</taxon>
        <taxon>Bacillaceae</taxon>
        <taxon>Fervidibacillus</taxon>
    </lineage>
</organism>
<sequence length="97" mass="11645">MQSSTFNQQFQAIALERIENIRLKFEKNKNFQIYGEFKENIEQIETLLPKDQQHLASKMKDLLIQMKDEYDVQIFKQGFIDGMLFYKEFLEKGSYHG</sequence>
<gene>
    <name evidence="1" type="ORF">OE105_04920</name>
</gene>
<reference evidence="1" key="1">
    <citation type="submission" date="2022-09" db="EMBL/GenBank/DDBJ databases">
        <title>Complete Genomes of Fervidibacillus albus and Fervidibacillus halotolerans isolated from tidal flat sediments.</title>
        <authorList>
            <person name="Kwon K.K."/>
            <person name="Yang S.-H."/>
            <person name="Park M.J."/>
            <person name="Oh H.-M."/>
        </authorList>
    </citation>
    <scope>NUCLEOTIDE SEQUENCE</scope>
    <source>
        <strain evidence="1">MEBiC13594</strain>
    </source>
</reference>
<keyword evidence="2" id="KW-1185">Reference proteome</keyword>
<dbReference type="Proteomes" id="UP001164726">
    <property type="component" value="Chromosome"/>
</dbReference>
<dbReference type="AlphaFoldDB" id="A0A9E8S1F0"/>
<dbReference type="EMBL" id="CP106877">
    <property type="protein sequence ID" value="WAA13457.1"/>
    <property type="molecule type" value="Genomic_DNA"/>
</dbReference>
<evidence type="ECO:0000313" key="2">
    <source>
        <dbReference type="Proteomes" id="UP001164726"/>
    </source>
</evidence>
<name>A0A9E8S1F0_9BACI</name>